<dbReference type="AlphaFoldDB" id="A0AAV4P7U4"/>
<evidence type="ECO:0000256" key="9">
    <source>
        <dbReference type="ARBA" id="ARBA00023315"/>
    </source>
</evidence>
<evidence type="ECO:0000256" key="8">
    <source>
        <dbReference type="ARBA" id="ARBA00023242"/>
    </source>
</evidence>
<feature type="region of interest" description="Interaction with histone H4 N-terminus" evidence="13">
    <location>
        <begin position="243"/>
        <end position="245"/>
    </location>
</feature>
<organism evidence="18 19">
    <name type="scientific">Caerostris extrusa</name>
    <name type="common">Bark spider</name>
    <name type="synonym">Caerostris bankana</name>
    <dbReference type="NCBI Taxonomy" id="172846"/>
    <lineage>
        <taxon>Eukaryota</taxon>
        <taxon>Metazoa</taxon>
        <taxon>Ecdysozoa</taxon>
        <taxon>Arthropoda</taxon>
        <taxon>Chelicerata</taxon>
        <taxon>Arachnida</taxon>
        <taxon>Araneae</taxon>
        <taxon>Araneomorphae</taxon>
        <taxon>Entelegynae</taxon>
        <taxon>Araneoidea</taxon>
        <taxon>Araneidae</taxon>
        <taxon>Caerostris</taxon>
    </lineage>
</organism>
<evidence type="ECO:0000313" key="18">
    <source>
        <dbReference type="EMBL" id="GIX92670.1"/>
    </source>
</evidence>
<evidence type="ECO:0000256" key="3">
    <source>
        <dbReference type="ARBA" id="ARBA00013184"/>
    </source>
</evidence>
<dbReference type="InterPro" id="IPR000182">
    <property type="entry name" value="GNAT_dom"/>
</dbReference>
<dbReference type="InterPro" id="IPR048776">
    <property type="entry name" value="HAT1_C"/>
</dbReference>
<dbReference type="Gene3D" id="3.40.630.30">
    <property type="match status" value="1"/>
</dbReference>
<dbReference type="InterPro" id="IPR017380">
    <property type="entry name" value="Hist_AcTrfase_B-typ_cat-su"/>
</dbReference>
<dbReference type="Pfam" id="PF00583">
    <property type="entry name" value="Acetyltransf_1"/>
    <property type="match status" value="1"/>
</dbReference>
<comment type="caution">
    <text evidence="18">The sequence shown here is derived from an EMBL/GenBank/DDBJ whole genome shotgun (WGS) entry which is preliminary data.</text>
</comment>
<evidence type="ECO:0000256" key="12">
    <source>
        <dbReference type="PIRSR" id="PIRSR038084-1"/>
    </source>
</evidence>
<keyword evidence="19" id="KW-1185">Reference proteome</keyword>
<evidence type="ECO:0000256" key="7">
    <source>
        <dbReference type="ARBA" id="ARBA00023204"/>
    </source>
</evidence>
<dbReference type="GO" id="GO:0042393">
    <property type="term" value="F:histone binding"/>
    <property type="evidence" value="ECO:0007669"/>
    <property type="project" value="InterPro"/>
</dbReference>
<dbReference type="Pfam" id="PF21183">
    <property type="entry name" value="HAT1_C"/>
    <property type="match status" value="1"/>
</dbReference>
<dbReference type="GO" id="GO:0031509">
    <property type="term" value="P:subtelomeric heterochromatin formation"/>
    <property type="evidence" value="ECO:0007669"/>
    <property type="project" value="InterPro"/>
</dbReference>
<feature type="site" description="Interaction with histone H4 N-terminus" evidence="14">
    <location>
        <position position="217"/>
    </location>
</feature>
<comment type="catalytic activity">
    <reaction evidence="10 11">
        <text>L-lysyl-[protein] + acetyl-CoA = N(6)-acetyl-L-lysyl-[protein] + CoA + H(+)</text>
        <dbReference type="Rhea" id="RHEA:45948"/>
        <dbReference type="Rhea" id="RHEA-COMP:9752"/>
        <dbReference type="Rhea" id="RHEA-COMP:10731"/>
        <dbReference type="ChEBI" id="CHEBI:15378"/>
        <dbReference type="ChEBI" id="CHEBI:29969"/>
        <dbReference type="ChEBI" id="CHEBI:57287"/>
        <dbReference type="ChEBI" id="CHEBI:57288"/>
        <dbReference type="ChEBI" id="CHEBI:61930"/>
        <dbReference type="EC" id="2.3.1.48"/>
    </reaction>
</comment>
<keyword evidence="5 11" id="KW-0808">Transferase</keyword>
<dbReference type="GO" id="GO:0004402">
    <property type="term" value="F:histone acetyltransferase activity"/>
    <property type="evidence" value="ECO:0007669"/>
    <property type="project" value="UniProtKB-UniRule"/>
</dbReference>
<dbReference type="Proteomes" id="UP001054945">
    <property type="component" value="Unassembled WGS sequence"/>
</dbReference>
<dbReference type="PIRSF" id="PIRSF038084">
    <property type="entry name" value="HAT-B_cat"/>
    <property type="match status" value="1"/>
</dbReference>
<dbReference type="InterPro" id="IPR019467">
    <property type="entry name" value="Hat1_N"/>
</dbReference>
<dbReference type="GO" id="GO:0005634">
    <property type="term" value="C:nucleus"/>
    <property type="evidence" value="ECO:0007669"/>
    <property type="project" value="UniProtKB-SubCell"/>
</dbReference>
<evidence type="ECO:0000256" key="11">
    <source>
        <dbReference type="PIRNR" id="PIRNR038084"/>
    </source>
</evidence>
<dbReference type="GO" id="GO:0006281">
    <property type="term" value="P:DNA repair"/>
    <property type="evidence" value="ECO:0007669"/>
    <property type="project" value="UniProtKB-KW"/>
</dbReference>
<evidence type="ECO:0000256" key="4">
    <source>
        <dbReference type="ARBA" id="ARBA00021268"/>
    </source>
</evidence>
<evidence type="ECO:0000259" key="16">
    <source>
        <dbReference type="Pfam" id="PF10394"/>
    </source>
</evidence>
<evidence type="ECO:0000256" key="10">
    <source>
        <dbReference type="ARBA" id="ARBA00048017"/>
    </source>
</evidence>
<dbReference type="SUPFAM" id="SSF55729">
    <property type="entry name" value="Acyl-CoA N-acyltransferases (Nat)"/>
    <property type="match status" value="1"/>
</dbReference>
<protein>
    <recommendedName>
        <fullName evidence="4 11">Histone acetyltransferase type B catalytic subunit</fullName>
        <ecNumber evidence="3 11">2.3.1.48</ecNumber>
    </recommendedName>
</protein>
<dbReference type="PANTHER" id="PTHR12046">
    <property type="entry name" value="HISTONE ACETYLTRANSFERASE TYPE B CATALYTIC SUBUNIT"/>
    <property type="match status" value="1"/>
</dbReference>
<reference evidence="18 19" key="1">
    <citation type="submission" date="2021-06" db="EMBL/GenBank/DDBJ databases">
        <title>Caerostris extrusa draft genome.</title>
        <authorList>
            <person name="Kono N."/>
            <person name="Arakawa K."/>
        </authorList>
    </citation>
    <scope>NUCLEOTIDE SEQUENCE [LARGE SCALE GENOMIC DNA]</scope>
</reference>
<dbReference type="CDD" id="cd04301">
    <property type="entry name" value="NAT_SF"/>
    <property type="match status" value="1"/>
</dbReference>
<evidence type="ECO:0000256" key="2">
    <source>
        <dbReference type="ARBA" id="ARBA00010543"/>
    </source>
</evidence>
<evidence type="ECO:0000256" key="13">
    <source>
        <dbReference type="PIRSR" id="PIRSR038084-2"/>
    </source>
</evidence>
<dbReference type="Gene3D" id="1.10.10.390">
    <property type="match status" value="1"/>
</dbReference>
<dbReference type="InterPro" id="IPR016181">
    <property type="entry name" value="Acyl_CoA_acyltransferase"/>
</dbReference>
<keyword evidence="9 11" id="KW-0012">Acyltransferase</keyword>
<evidence type="ECO:0000313" key="19">
    <source>
        <dbReference type="Proteomes" id="UP001054945"/>
    </source>
</evidence>
<keyword evidence="7" id="KW-0234">DNA repair</keyword>
<feature type="domain" description="N-acetyltransferase" evidence="15">
    <location>
        <begin position="221"/>
        <end position="285"/>
    </location>
</feature>
<feature type="region of interest" description="Interaction with histone H4 N-terminus" evidence="13">
    <location>
        <begin position="81"/>
        <end position="83"/>
    </location>
</feature>
<feature type="active site" description="Proton donor/acceptor" evidence="12">
    <location>
        <position position="294"/>
    </location>
</feature>
<evidence type="ECO:0000256" key="14">
    <source>
        <dbReference type="PIRSR" id="PIRSR038084-3"/>
    </source>
</evidence>
<name>A0AAV4P7U4_CAEEX</name>
<keyword evidence="6" id="KW-0227">DNA damage</keyword>
<feature type="domain" description="Histone acetyl transferase HAT1 N-terminal" evidence="16">
    <location>
        <begin position="44"/>
        <end position="205"/>
    </location>
</feature>
<comment type="subcellular location">
    <subcellularLocation>
        <location evidence="1">Nucleus</location>
    </subcellularLocation>
</comment>
<dbReference type="Pfam" id="PF10394">
    <property type="entry name" value="Hat1_N"/>
    <property type="match status" value="1"/>
</dbReference>
<evidence type="ECO:0000259" key="15">
    <source>
        <dbReference type="Pfam" id="PF00583"/>
    </source>
</evidence>
<feature type="domain" description="Histone acetyltransferase type B catalytic subunit C-terminal" evidence="17">
    <location>
        <begin position="304"/>
        <end position="355"/>
    </location>
</feature>
<dbReference type="EMBL" id="BPLR01021711">
    <property type="protein sequence ID" value="GIX92670.1"/>
    <property type="molecule type" value="Genomic_DNA"/>
</dbReference>
<evidence type="ECO:0000256" key="6">
    <source>
        <dbReference type="ARBA" id="ARBA00022763"/>
    </source>
</evidence>
<accession>A0AAV4P7U4</accession>
<feature type="binding site" evidence="13">
    <location>
        <begin position="266"/>
        <end position="272"/>
    </location>
    <ligand>
        <name>acetyl-CoA</name>
        <dbReference type="ChEBI" id="CHEBI:57288"/>
    </ligand>
</feature>
<dbReference type="InterPro" id="IPR037113">
    <property type="entry name" value="Hat1_N_sf"/>
</dbReference>
<dbReference type="EC" id="2.3.1.48" evidence="3 11"/>
<proteinExistence type="inferred from homology"/>
<evidence type="ECO:0000256" key="1">
    <source>
        <dbReference type="ARBA" id="ARBA00004123"/>
    </source>
</evidence>
<dbReference type="InterPro" id="IPR013523">
    <property type="entry name" value="Hist_AcTrfase_HAT1_C"/>
</dbReference>
<keyword evidence="8" id="KW-0539">Nucleus</keyword>
<dbReference type="GO" id="GO:0000781">
    <property type="term" value="C:chromosome, telomeric region"/>
    <property type="evidence" value="ECO:0007669"/>
    <property type="project" value="GOC"/>
</dbReference>
<gene>
    <name evidence="18" type="primary">HAT1</name>
    <name evidence="18" type="ORF">CEXT_304391</name>
</gene>
<sequence>MATGNYPPVVLEKTVWCSVLSDFPYCIKMAVSKRKFAGDHLDQYVCNANEVINFKFVTTAEDIADETKGFKAEYTHQFFGDSENIFGYVGLKINMIYSACRLSTFFTMTYREKVKPSKTGGIEADDVYKIICDKQELEPSRDLDAFIDSLNEELTFEPLGELLNTFSIKNDGREETYGIYRADNSTPGFIEYHEKMQTLILWFIDAASYIDETDERWDYFILHQHIKNGSSDYYPFVGYATVYRYYAYPLKIRPRISQMLVLPPYQKSGLGSKLLENIFDWYIKNPEVLDITVEDPSDEFIRIRDFIDCKRCELLPTYSKEYLQKGFNSDMAEEAKDKFKINKKQARRVYEILRLKNTNLNDKEEYRAYRLDVKNRLNIPFQREQLDLEKLQKNLTHDELKAAANPIPREQRMEQLDHMYVELEEKYKHIIERLLEQK</sequence>
<comment type="similarity">
    <text evidence="2 11">Belongs to the HAT1 family.</text>
</comment>
<evidence type="ECO:0000259" key="17">
    <source>
        <dbReference type="Pfam" id="PF21183"/>
    </source>
</evidence>
<dbReference type="Gene3D" id="3.90.360.10">
    <property type="entry name" value="Histone acetyl transferase 1 (HAT1), N-terminal domain"/>
    <property type="match status" value="1"/>
</dbReference>
<dbReference type="FunFam" id="1.10.10.390:FF:000001">
    <property type="entry name" value="Histone acetyltransferase type B catalytic subunit"/>
    <property type="match status" value="1"/>
</dbReference>
<evidence type="ECO:0000256" key="5">
    <source>
        <dbReference type="ARBA" id="ARBA00022679"/>
    </source>
</evidence>